<evidence type="ECO:0000256" key="1">
    <source>
        <dbReference type="ARBA" id="ARBA00009179"/>
    </source>
</evidence>
<dbReference type="InterPro" id="IPR041489">
    <property type="entry name" value="PDZ_6"/>
</dbReference>
<keyword evidence="4 5" id="KW-0720">Serine protease</keyword>
<evidence type="ECO:0000256" key="4">
    <source>
        <dbReference type="ARBA" id="ARBA00022825"/>
    </source>
</evidence>
<keyword evidence="6" id="KW-0812">Transmembrane</keyword>
<feature type="domain" description="PDZ" evidence="7">
    <location>
        <begin position="85"/>
        <end position="167"/>
    </location>
</feature>
<dbReference type="AlphaFoldDB" id="A0AA48GU11"/>
<dbReference type="GO" id="GO:0007165">
    <property type="term" value="P:signal transduction"/>
    <property type="evidence" value="ECO:0007669"/>
    <property type="project" value="TreeGrafter"/>
</dbReference>
<evidence type="ECO:0000256" key="6">
    <source>
        <dbReference type="SAM" id="Phobius"/>
    </source>
</evidence>
<dbReference type="KEGG" id="msil:METEAL_35290"/>
<proteinExistence type="inferred from homology"/>
<accession>A0AA48GU11</accession>
<dbReference type="EMBL" id="AP027080">
    <property type="protein sequence ID" value="BDU74355.1"/>
    <property type="molecule type" value="Genomic_DNA"/>
</dbReference>
<keyword evidence="6" id="KW-1133">Transmembrane helix</keyword>
<dbReference type="Pfam" id="PF17820">
    <property type="entry name" value="PDZ_6"/>
    <property type="match status" value="1"/>
</dbReference>
<keyword evidence="6" id="KW-0472">Membrane</keyword>
<dbReference type="PANTHER" id="PTHR32060:SF30">
    <property type="entry name" value="CARBOXY-TERMINAL PROCESSING PROTEASE CTPA"/>
    <property type="match status" value="1"/>
</dbReference>
<dbReference type="SUPFAM" id="SSF52096">
    <property type="entry name" value="ClpP/crotonase"/>
    <property type="match status" value="1"/>
</dbReference>
<evidence type="ECO:0000256" key="3">
    <source>
        <dbReference type="ARBA" id="ARBA00022801"/>
    </source>
</evidence>
<dbReference type="PROSITE" id="PS50106">
    <property type="entry name" value="PDZ"/>
    <property type="match status" value="1"/>
</dbReference>
<dbReference type="GO" id="GO:0030288">
    <property type="term" value="C:outer membrane-bounded periplasmic space"/>
    <property type="evidence" value="ECO:0007669"/>
    <property type="project" value="TreeGrafter"/>
</dbReference>
<dbReference type="GO" id="GO:0008236">
    <property type="term" value="F:serine-type peptidase activity"/>
    <property type="evidence" value="ECO:0007669"/>
    <property type="project" value="UniProtKB-KW"/>
</dbReference>
<keyword evidence="2 5" id="KW-0645">Protease</keyword>
<dbReference type="Gene3D" id="3.30.750.44">
    <property type="match status" value="1"/>
</dbReference>
<dbReference type="GO" id="GO:0006508">
    <property type="term" value="P:proteolysis"/>
    <property type="evidence" value="ECO:0007669"/>
    <property type="project" value="UniProtKB-KW"/>
</dbReference>
<keyword evidence="3 5" id="KW-0378">Hydrolase</keyword>
<organism evidence="8 9">
    <name type="scientific">Mesoterricola silvestris</name>
    <dbReference type="NCBI Taxonomy" id="2927979"/>
    <lineage>
        <taxon>Bacteria</taxon>
        <taxon>Pseudomonadati</taxon>
        <taxon>Acidobacteriota</taxon>
        <taxon>Holophagae</taxon>
        <taxon>Holophagales</taxon>
        <taxon>Holophagaceae</taxon>
        <taxon>Mesoterricola</taxon>
    </lineage>
</organism>
<dbReference type="SMART" id="SM00245">
    <property type="entry name" value="TSPc"/>
    <property type="match status" value="1"/>
</dbReference>
<dbReference type="CDD" id="cd07560">
    <property type="entry name" value="Peptidase_S41_CPP"/>
    <property type="match status" value="1"/>
</dbReference>
<gene>
    <name evidence="8" type="ORF">METEAL_35290</name>
</gene>
<dbReference type="SMART" id="SM00228">
    <property type="entry name" value="PDZ"/>
    <property type="match status" value="1"/>
</dbReference>
<dbReference type="RefSeq" id="WP_316413030.1">
    <property type="nucleotide sequence ID" value="NZ_AP027080.1"/>
</dbReference>
<dbReference type="Pfam" id="PF03572">
    <property type="entry name" value="Peptidase_S41"/>
    <property type="match status" value="1"/>
</dbReference>
<dbReference type="PANTHER" id="PTHR32060">
    <property type="entry name" value="TAIL-SPECIFIC PROTEASE"/>
    <property type="match status" value="1"/>
</dbReference>
<dbReference type="FunFam" id="2.30.42.10:FF:000063">
    <property type="entry name" value="Peptidase, S41 family"/>
    <property type="match status" value="1"/>
</dbReference>
<dbReference type="GO" id="GO:0004175">
    <property type="term" value="F:endopeptidase activity"/>
    <property type="evidence" value="ECO:0007669"/>
    <property type="project" value="TreeGrafter"/>
</dbReference>
<dbReference type="CDD" id="cd06782">
    <property type="entry name" value="cpPDZ_CPP-like"/>
    <property type="match status" value="1"/>
</dbReference>
<sequence length="530" mass="58210">MARWFKSSWIWMVIGVTVAVYAPLAGRTGDEKARQRSLDTLTEIMGLVQKQAVDPPAPKQVSHASISGMLHTLDPHSYYMDESEFRTMREDQRGSFFGIGSIIQQQPDGVVVVSTVRGGPSEKVGIRAGDFIREVDGKSTEGLTSSAVVQKLRGDKGTVVEVAVQRAGFPGLIRFPITRSEIPSNSVQYAFMLTPTTGLIAIKDFGETTSEEFEKAVRNLKAQGMTDLLLDLRNNGGGMLDAATGICRQLLGSGELIVTQKGRDGQDVQETRTPKGSVLDNFPIVILINRSTASASEIVTGAVQDHDRGVVVGQTSWGKGLVQAVMPINRTRGLALTTARYYTPSGRCIQRDYQHGIDDYLLPEDPKEPLGDKGPVYKTDLGRTVYGGGGITPDYTVENAKLTTFVGNLRFRTSAFFKYAVIQKEKHGIKPQQAPDDELMKSFRAWMKDQKIECTDAEWNDPANQAEMRDQLAMEMQNVAYGMEAGFKYICTRDPQVKKALEVMPEAAAMLKKKVLSMKGAKDSPLVARN</sequence>
<evidence type="ECO:0000313" key="9">
    <source>
        <dbReference type="Proteomes" id="UP001238179"/>
    </source>
</evidence>
<dbReference type="NCBIfam" id="TIGR00225">
    <property type="entry name" value="prc"/>
    <property type="match status" value="1"/>
</dbReference>
<name>A0AA48GU11_9BACT</name>
<dbReference type="InterPro" id="IPR029045">
    <property type="entry name" value="ClpP/crotonase-like_dom_sf"/>
</dbReference>
<evidence type="ECO:0000256" key="2">
    <source>
        <dbReference type="ARBA" id="ARBA00022670"/>
    </source>
</evidence>
<dbReference type="InterPro" id="IPR001478">
    <property type="entry name" value="PDZ"/>
</dbReference>
<comment type="similarity">
    <text evidence="1 5">Belongs to the peptidase S41A family.</text>
</comment>
<dbReference type="Proteomes" id="UP001238179">
    <property type="component" value="Chromosome"/>
</dbReference>
<feature type="transmembrane region" description="Helical" evidence="6">
    <location>
        <begin position="9"/>
        <end position="26"/>
    </location>
</feature>
<evidence type="ECO:0000259" key="7">
    <source>
        <dbReference type="PROSITE" id="PS50106"/>
    </source>
</evidence>
<evidence type="ECO:0000313" key="8">
    <source>
        <dbReference type="EMBL" id="BDU74355.1"/>
    </source>
</evidence>
<dbReference type="InterPro" id="IPR036034">
    <property type="entry name" value="PDZ_sf"/>
</dbReference>
<keyword evidence="9" id="KW-1185">Reference proteome</keyword>
<dbReference type="SUPFAM" id="SSF50156">
    <property type="entry name" value="PDZ domain-like"/>
    <property type="match status" value="1"/>
</dbReference>
<dbReference type="Gene3D" id="2.30.42.10">
    <property type="match status" value="1"/>
</dbReference>
<dbReference type="InterPro" id="IPR004447">
    <property type="entry name" value="Peptidase_S41A"/>
</dbReference>
<protein>
    <submittedName>
        <fullName evidence="8">Peptidase S41</fullName>
    </submittedName>
</protein>
<dbReference type="Gene3D" id="3.90.226.10">
    <property type="entry name" value="2-enoyl-CoA Hydratase, Chain A, domain 1"/>
    <property type="match status" value="1"/>
</dbReference>
<evidence type="ECO:0000256" key="5">
    <source>
        <dbReference type="RuleBase" id="RU004404"/>
    </source>
</evidence>
<reference evidence="9" key="1">
    <citation type="journal article" date="2023" name="Int. J. Syst. Evol. Microbiol.">
        <title>Mesoterricola silvestris gen. nov., sp. nov., Mesoterricola sediminis sp. nov., Geothrix oryzae sp. nov., Geothrix edaphica sp. nov., Geothrix rubra sp. nov., and Geothrix limicola sp. nov., six novel members of Acidobacteriota isolated from soils.</title>
        <authorList>
            <person name="Itoh H."/>
            <person name="Sugisawa Y."/>
            <person name="Mise K."/>
            <person name="Xu Z."/>
            <person name="Kuniyasu M."/>
            <person name="Ushijima N."/>
            <person name="Kawano K."/>
            <person name="Kobayashi E."/>
            <person name="Shiratori Y."/>
            <person name="Masuda Y."/>
            <person name="Senoo K."/>
        </authorList>
    </citation>
    <scope>NUCLEOTIDE SEQUENCE [LARGE SCALE GENOMIC DNA]</scope>
    <source>
        <strain evidence="9">W79</strain>
    </source>
</reference>
<dbReference type="InterPro" id="IPR005151">
    <property type="entry name" value="Tail-specific_protease"/>
</dbReference>